<evidence type="ECO:0000313" key="6">
    <source>
        <dbReference type="Proteomes" id="UP000542776"/>
    </source>
</evidence>
<proteinExistence type="inferred from homology"/>
<comment type="similarity">
    <text evidence="1">Belongs to the short-chain dehydrogenases/reductases (SDR) family.</text>
</comment>
<reference evidence="5 6" key="1">
    <citation type="submission" date="2020-08" db="EMBL/GenBank/DDBJ databases">
        <title>Genomic Encyclopedia of Type Strains, Phase IV (KMG-IV): sequencing the most valuable type-strain genomes for metagenomic binning, comparative biology and taxonomic classification.</title>
        <authorList>
            <person name="Goeker M."/>
        </authorList>
    </citation>
    <scope>NUCLEOTIDE SEQUENCE [LARGE SCALE GENOMIC DNA]</scope>
    <source>
        <strain evidence="5 6">DSM 102238</strain>
    </source>
</reference>
<dbReference type="InterPro" id="IPR051737">
    <property type="entry name" value="L-xylulose/Carbonyl_redctase"/>
</dbReference>
<dbReference type="GO" id="GO:0050038">
    <property type="term" value="F:L-xylulose reductase (NADPH) activity"/>
    <property type="evidence" value="ECO:0007669"/>
    <property type="project" value="TreeGrafter"/>
</dbReference>
<sequence>MDFTGKTALVTGAGKGIGRTVATLLAQRGAHVVALSRSQADLDSLAAEIGSGSIVVDLSDAAATRRAAQDAMPADLLVNCAGINILEPFLEMKDESFDLVQAVNVRSAAIVSQVFARDLIARGRKGAIVNVSSISSFVGFGDHAAYCASKAGLDALGRVMARELGPHGIRVNSVNPGITLTDLARVAWEAPDKAGPMMSRTPVGRFAETADVAEVVLFLLSDAAAMVHGIAMPIDGGFRAS</sequence>
<comment type="caution">
    <text evidence="5">The sequence shown here is derived from an EMBL/GenBank/DDBJ whole genome shotgun (WGS) entry which is preliminary data.</text>
</comment>
<dbReference type="GO" id="GO:0006006">
    <property type="term" value="P:glucose metabolic process"/>
    <property type="evidence" value="ECO:0007669"/>
    <property type="project" value="TreeGrafter"/>
</dbReference>
<dbReference type="Proteomes" id="UP000542776">
    <property type="component" value="Unassembled WGS sequence"/>
</dbReference>
<evidence type="ECO:0000313" key="5">
    <source>
        <dbReference type="EMBL" id="MBB3998045.1"/>
    </source>
</evidence>
<protein>
    <submittedName>
        <fullName evidence="5">NAD(P)-dependent dehydrogenase (Short-subunit alcohol dehydrogenase family)</fullName>
    </submittedName>
</protein>
<dbReference type="PRINTS" id="PR00080">
    <property type="entry name" value="SDRFAMILY"/>
</dbReference>
<dbReference type="RefSeq" id="WP_183199574.1">
    <property type="nucleotide sequence ID" value="NZ_JACIEK010000003.1"/>
</dbReference>
<dbReference type="PANTHER" id="PTHR44252">
    <property type="entry name" value="D-ERYTHRULOSE REDUCTASE"/>
    <property type="match status" value="1"/>
</dbReference>
<gene>
    <name evidence="5" type="ORF">GGR04_001883</name>
</gene>
<evidence type="ECO:0000259" key="4">
    <source>
        <dbReference type="SMART" id="SM00822"/>
    </source>
</evidence>
<dbReference type="Pfam" id="PF13561">
    <property type="entry name" value="adh_short_C2"/>
    <property type="match status" value="1"/>
</dbReference>
<dbReference type="PROSITE" id="PS00061">
    <property type="entry name" value="ADH_SHORT"/>
    <property type="match status" value="1"/>
</dbReference>
<dbReference type="EMBL" id="JACIEK010000003">
    <property type="protein sequence ID" value="MBB3998045.1"/>
    <property type="molecule type" value="Genomic_DNA"/>
</dbReference>
<dbReference type="InterPro" id="IPR020904">
    <property type="entry name" value="Sc_DH/Rdtase_CS"/>
</dbReference>
<dbReference type="PANTHER" id="PTHR44252:SF3">
    <property type="entry name" value="D-ERYTHRULOSE REDUCTASE-RELATED"/>
    <property type="match status" value="1"/>
</dbReference>
<keyword evidence="3" id="KW-0521">NADP</keyword>
<dbReference type="GO" id="GO:0005997">
    <property type="term" value="P:xylulose metabolic process"/>
    <property type="evidence" value="ECO:0007669"/>
    <property type="project" value="TreeGrafter"/>
</dbReference>
<dbReference type="PRINTS" id="PR00081">
    <property type="entry name" value="GDHRDH"/>
</dbReference>
<organism evidence="5 6">
    <name type="scientific">Aureimonas pseudogalii</name>
    <dbReference type="NCBI Taxonomy" id="1744844"/>
    <lineage>
        <taxon>Bacteria</taxon>
        <taxon>Pseudomonadati</taxon>
        <taxon>Pseudomonadota</taxon>
        <taxon>Alphaproteobacteria</taxon>
        <taxon>Hyphomicrobiales</taxon>
        <taxon>Aurantimonadaceae</taxon>
        <taxon>Aureimonas</taxon>
    </lineage>
</organism>
<dbReference type="InterPro" id="IPR002347">
    <property type="entry name" value="SDR_fam"/>
</dbReference>
<comment type="subunit">
    <text evidence="2">Homotetramer.</text>
</comment>
<evidence type="ECO:0000256" key="3">
    <source>
        <dbReference type="ARBA" id="ARBA00022857"/>
    </source>
</evidence>
<keyword evidence="6" id="KW-1185">Reference proteome</keyword>
<dbReference type="FunFam" id="3.40.50.720:FF:000084">
    <property type="entry name" value="Short-chain dehydrogenase reductase"/>
    <property type="match status" value="1"/>
</dbReference>
<evidence type="ECO:0000256" key="1">
    <source>
        <dbReference type="ARBA" id="ARBA00006484"/>
    </source>
</evidence>
<accession>A0A7W6H3S8</accession>
<dbReference type="InterPro" id="IPR036291">
    <property type="entry name" value="NAD(P)-bd_dom_sf"/>
</dbReference>
<evidence type="ECO:0000256" key="2">
    <source>
        <dbReference type="ARBA" id="ARBA00011881"/>
    </source>
</evidence>
<dbReference type="GO" id="GO:0004090">
    <property type="term" value="F:carbonyl reductase (NADPH) activity"/>
    <property type="evidence" value="ECO:0007669"/>
    <property type="project" value="TreeGrafter"/>
</dbReference>
<name>A0A7W6H3S8_9HYPH</name>
<dbReference type="Gene3D" id="3.40.50.720">
    <property type="entry name" value="NAD(P)-binding Rossmann-like Domain"/>
    <property type="match status" value="1"/>
</dbReference>
<feature type="domain" description="Ketoreductase" evidence="4">
    <location>
        <begin position="6"/>
        <end position="177"/>
    </location>
</feature>
<dbReference type="SMART" id="SM00822">
    <property type="entry name" value="PKS_KR"/>
    <property type="match status" value="1"/>
</dbReference>
<dbReference type="AlphaFoldDB" id="A0A7W6H3S8"/>
<dbReference type="SUPFAM" id="SSF51735">
    <property type="entry name" value="NAD(P)-binding Rossmann-fold domains"/>
    <property type="match status" value="1"/>
</dbReference>
<dbReference type="InterPro" id="IPR057326">
    <property type="entry name" value="KR_dom"/>
</dbReference>